<evidence type="ECO:0000256" key="1">
    <source>
        <dbReference type="ARBA" id="ARBA00007532"/>
    </source>
</evidence>
<dbReference type="PANTHER" id="PTHR22912">
    <property type="entry name" value="DISULFIDE OXIDOREDUCTASE"/>
    <property type="match status" value="1"/>
</dbReference>
<keyword evidence="5 11" id="KW-0274">FAD</keyword>
<evidence type="ECO:0000256" key="4">
    <source>
        <dbReference type="ARBA" id="ARBA00022630"/>
    </source>
</evidence>
<dbReference type="RefSeq" id="WP_367779011.1">
    <property type="nucleotide sequence ID" value="NZ_JBFMIA010000004.1"/>
</dbReference>
<dbReference type="InterPro" id="IPR004099">
    <property type="entry name" value="Pyr_nucl-diS_OxRdtase_dimer"/>
</dbReference>
<feature type="domain" description="Pyridine nucleotide-disulphide oxidoreductase dimerisation" evidence="12">
    <location>
        <begin position="347"/>
        <end position="455"/>
    </location>
</feature>
<evidence type="ECO:0000256" key="5">
    <source>
        <dbReference type="ARBA" id="ARBA00022827"/>
    </source>
</evidence>
<dbReference type="InterPro" id="IPR023753">
    <property type="entry name" value="FAD/NAD-binding_dom"/>
</dbReference>
<reference evidence="14 15" key="1">
    <citation type="journal article" date="1979" name="Int. J. Syst. Evol. Microbiol.">
        <title>Bacillus globisporus subsp. marinus subsp. nov.</title>
        <authorList>
            <person name="Liu H."/>
        </authorList>
    </citation>
    <scope>NUCLEOTIDE SEQUENCE [LARGE SCALE GENOMIC DNA]</scope>
    <source>
        <strain evidence="14 15">DSM 1297</strain>
    </source>
</reference>
<evidence type="ECO:0000256" key="6">
    <source>
        <dbReference type="ARBA" id="ARBA00023002"/>
    </source>
</evidence>
<gene>
    <name evidence="14" type="primary">lpdA</name>
    <name evidence="14" type="ORF">AB1471_06875</name>
</gene>
<evidence type="ECO:0000256" key="7">
    <source>
        <dbReference type="ARBA" id="ARBA00023027"/>
    </source>
</evidence>
<comment type="catalytic activity">
    <reaction evidence="10 11">
        <text>N(6)-[(R)-dihydrolipoyl]-L-lysyl-[protein] + NAD(+) = N(6)-[(R)-lipoyl]-L-lysyl-[protein] + NADH + H(+)</text>
        <dbReference type="Rhea" id="RHEA:15045"/>
        <dbReference type="Rhea" id="RHEA-COMP:10474"/>
        <dbReference type="Rhea" id="RHEA-COMP:10475"/>
        <dbReference type="ChEBI" id="CHEBI:15378"/>
        <dbReference type="ChEBI" id="CHEBI:57540"/>
        <dbReference type="ChEBI" id="CHEBI:57945"/>
        <dbReference type="ChEBI" id="CHEBI:83099"/>
        <dbReference type="ChEBI" id="CHEBI:83100"/>
        <dbReference type="EC" id="1.8.1.4"/>
    </reaction>
</comment>
<dbReference type="GO" id="GO:0004148">
    <property type="term" value="F:dihydrolipoyl dehydrogenase (NADH) activity"/>
    <property type="evidence" value="ECO:0007669"/>
    <property type="project" value="UniProtKB-EC"/>
</dbReference>
<keyword evidence="15" id="KW-1185">Reference proteome</keyword>
<evidence type="ECO:0000256" key="11">
    <source>
        <dbReference type="RuleBase" id="RU003692"/>
    </source>
</evidence>
<comment type="similarity">
    <text evidence="1 11">Belongs to the class-I pyridine nucleotide-disulfide oxidoreductase family.</text>
</comment>
<evidence type="ECO:0000256" key="9">
    <source>
        <dbReference type="ARBA" id="ARBA00023284"/>
    </source>
</evidence>
<dbReference type="InterPro" id="IPR001100">
    <property type="entry name" value="Pyr_nuc-diS_OxRdtase"/>
</dbReference>
<dbReference type="Pfam" id="PF07992">
    <property type="entry name" value="Pyr_redox_2"/>
    <property type="match status" value="1"/>
</dbReference>
<accession>A0ABV3Q2G1</accession>
<dbReference type="EC" id="1.8.1.4" evidence="2 11"/>
<proteinExistence type="inferred from homology"/>
<dbReference type="Pfam" id="PF02852">
    <property type="entry name" value="Pyr_redox_dim"/>
    <property type="match status" value="1"/>
</dbReference>
<evidence type="ECO:0000256" key="3">
    <source>
        <dbReference type="ARBA" id="ARBA00016961"/>
    </source>
</evidence>
<keyword evidence="8" id="KW-1015">Disulfide bond</keyword>
<dbReference type="PANTHER" id="PTHR22912:SF151">
    <property type="entry name" value="DIHYDROLIPOYL DEHYDROGENASE, MITOCHONDRIAL"/>
    <property type="match status" value="1"/>
</dbReference>
<evidence type="ECO:0000256" key="8">
    <source>
        <dbReference type="ARBA" id="ARBA00023157"/>
    </source>
</evidence>
<dbReference type="PIRSF" id="PIRSF000350">
    <property type="entry name" value="Mercury_reductase_MerA"/>
    <property type="match status" value="1"/>
</dbReference>
<dbReference type="InterPro" id="IPR050151">
    <property type="entry name" value="Class-I_Pyr_Nuc-Dis_Oxidored"/>
</dbReference>
<evidence type="ECO:0000259" key="13">
    <source>
        <dbReference type="Pfam" id="PF07992"/>
    </source>
</evidence>
<name>A0ABV3Q2G1_9BACL</name>
<dbReference type="Gene3D" id="3.30.390.30">
    <property type="match status" value="1"/>
</dbReference>
<evidence type="ECO:0000313" key="15">
    <source>
        <dbReference type="Proteomes" id="UP001556040"/>
    </source>
</evidence>
<dbReference type="Proteomes" id="UP001556040">
    <property type="component" value="Unassembled WGS sequence"/>
</dbReference>
<evidence type="ECO:0000259" key="12">
    <source>
        <dbReference type="Pfam" id="PF02852"/>
    </source>
</evidence>
<organism evidence="14 15">
    <name type="scientific">Jeotgalibacillus marinus</name>
    <dbReference type="NCBI Taxonomy" id="86667"/>
    <lineage>
        <taxon>Bacteria</taxon>
        <taxon>Bacillati</taxon>
        <taxon>Bacillota</taxon>
        <taxon>Bacilli</taxon>
        <taxon>Bacillales</taxon>
        <taxon>Caryophanaceae</taxon>
        <taxon>Jeotgalibacillus</taxon>
    </lineage>
</organism>
<protein>
    <recommendedName>
        <fullName evidence="3 11">Dihydrolipoyl dehydrogenase</fullName>
        <ecNumber evidence="2 11">1.8.1.4</ecNumber>
    </recommendedName>
</protein>
<comment type="miscellaneous">
    <text evidence="11">The active site is a redox-active disulfide bond.</text>
</comment>
<dbReference type="SUPFAM" id="SSF51905">
    <property type="entry name" value="FAD/NAD(P)-binding domain"/>
    <property type="match status" value="1"/>
</dbReference>
<sequence>MVVGEIVEERDLVIIGGGPGGYHAAIRAAQLGLKVTIIEKDDLGGVCLTKGCIPSKLFATSAVKMEELKDLKKFGIHLDGAHFDLDVLHKEKESTIDQLKKGVQGLLQSNDIECIKGSAYFLSNDRLGVEHEHSFMVYRFTSAIIATGSTREAVQAVDHIRVLDCESIYTVKEIPNHLIVYGDDYLALEVATTFRQLGSNVSILLSEGKHNFSFDSSINKELMRQLKKKGIKILKGMSLKSVNQQDDVHVQTENEKMEESTLQGSHIYLTTKTVPNTTHLGIDRLEMKRDESDHLVTDEKCQTSINGIYAVGDVTMGPSLAVKAIKQGKVAAESIAGHATEMDPFFIPTVIHTNPPMAFVGLTEEQANEQYEEVNTAEFPLGGNGFATVIGKRDGLVKVVIDAKTDLILGIHMIGHGAVELASTSALALEMVARTEDLTFMHYPHPSMNEGLLEAVEALTGKAIHLSANKQVKESVT</sequence>
<dbReference type="EMBL" id="JBFMIA010000004">
    <property type="protein sequence ID" value="MEW9501524.1"/>
    <property type="molecule type" value="Genomic_DNA"/>
</dbReference>
<keyword evidence="7 11" id="KW-0520">NAD</keyword>
<feature type="domain" description="FAD/NAD(P)-binding" evidence="13">
    <location>
        <begin position="11"/>
        <end position="328"/>
    </location>
</feature>
<keyword evidence="9 11" id="KW-0676">Redox-active center</keyword>
<evidence type="ECO:0000256" key="10">
    <source>
        <dbReference type="ARBA" id="ARBA00049187"/>
    </source>
</evidence>
<dbReference type="SUPFAM" id="SSF55424">
    <property type="entry name" value="FAD/NAD-linked reductases, dimerisation (C-terminal) domain"/>
    <property type="match status" value="1"/>
</dbReference>
<evidence type="ECO:0000256" key="2">
    <source>
        <dbReference type="ARBA" id="ARBA00012608"/>
    </source>
</evidence>
<dbReference type="InterPro" id="IPR012999">
    <property type="entry name" value="Pyr_OxRdtase_I_AS"/>
</dbReference>
<comment type="cofactor">
    <cofactor evidence="11">
        <name>FAD</name>
        <dbReference type="ChEBI" id="CHEBI:57692"/>
    </cofactor>
    <text evidence="11">Binds 1 FAD per subunit.</text>
</comment>
<comment type="caution">
    <text evidence="14">The sequence shown here is derived from an EMBL/GenBank/DDBJ whole genome shotgun (WGS) entry which is preliminary data.</text>
</comment>
<dbReference type="InterPro" id="IPR036188">
    <property type="entry name" value="FAD/NAD-bd_sf"/>
</dbReference>
<dbReference type="InterPro" id="IPR016156">
    <property type="entry name" value="FAD/NAD-linked_Rdtase_dimer_sf"/>
</dbReference>
<dbReference type="NCBIfam" id="TIGR01350">
    <property type="entry name" value="lipoamide_DH"/>
    <property type="match status" value="1"/>
</dbReference>
<evidence type="ECO:0000313" key="14">
    <source>
        <dbReference type="EMBL" id="MEW9501524.1"/>
    </source>
</evidence>
<keyword evidence="4 11" id="KW-0285">Flavoprotein</keyword>
<dbReference type="PRINTS" id="PR00411">
    <property type="entry name" value="PNDRDTASEI"/>
</dbReference>
<dbReference type="Gene3D" id="3.50.50.60">
    <property type="entry name" value="FAD/NAD(P)-binding domain"/>
    <property type="match status" value="2"/>
</dbReference>
<keyword evidence="6 11" id="KW-0560">Oxidoreductase</keyword>
<dbReference type="PROSITE" id="PS00076">
    <property type="entry name" value="PYRIDINE_REDOX_1"/>
    <property type="match status" value="1"/>
</dbReference>
<dbReference type="InterPro" id="IPR006258">
    <property type="entry name" value="Lipoamide_DH"/>
</dbReference>
<dbReference type="PRINTS" id="PR00368">
    <property type="entry name" value="FADPNR"/>
</dbReference>